<dbReference type="InterPro" id="IPR006553">
    <property type="entry name" value="Leu-rich_rpt_Cys-con_subtyp"/>
</dbReference>
<organism evidence="1 2">
    <name type="scientific">Trypanosoma equiperdum</name>
    <dbReference type="NCBI Taxonomy" id="5694"/>
    <lineage>
        <taxon>Eukaryota</taxon>
        <taxon>Discoba</taxon>
        <taxon>Euglenozoa</taxon>
        <taxon>Kinetoplastea</taxon>
        <taxon>Metakinetoplastina</taxon>
        <taxon>Trypanosomatida</taxon>
        <taxon>Trypanosomatidae</taxon>
        <taxon>Trypanosoma</taxon>
    </lineage>
</organism>
<comment type="caution">
    <text evidence="1">The sequence shown here is derived from an EMBL/GenBank/DDBJ whole genome shotgun (WGS) entry which is preliminary data.</text>
</comment>
<keyword evidence="2" id="KW-1185">Reference proteome</keyword>
<dbReference type="VEuPathDB" id="TriTrypDB:TEOVI_000906700"/>
<name>A0A1G4I4W3_TRYEQ</name>
<reference evidence="1" key="1">
    <citation type="submission" date="2016-09" db="EMBL/GenBank/DDBJ databases">
        <authorList>
            <person name="Hebert L."/>
            <person name="Moumen B."/>
        </authorList>
    </citation>
    <scope>NUCLEOTIDE SEQUENCE [LARGE SCALE GENOMIC DNA]</scope>
    <source>
        <strain evidence="1">OVI</strain>
    </source>
</reference>
<evidence type="ECO:0000313" key="1">
    <source>
        <dbReference type="EMBL" id="SCU66755.1"/>
    </source>
</evidence>
<dbReference type="GO" id="GO:0031146">
    <property type="term" value="P:SCF-dependent proteasomal ubiquitin-dependent protein catabolic process"/>
    <property type="evidence" value="ECO:0007669"/>
    <property type="project" value="TreeGrafter"/>
</dbReference>
<dbReference type="EMBL" id="CZPT02000613">
    <property type="protein sequence ID" value="SCU66755.1"/>
    <property type="molecule type" value="Genomic_DNA"/>
</dbReference>
<dbReference type="InterPro" id="IPR032675">
    <property type="entry name" value="LRR_dom_sf"/>
</dbReference>
<dbReference type="GeneID" id="92383001"/>
<evidence type="ECO:0000313" key="2">
    <source>
        <dbReference type="Proteomes" id="UP000195570"/>
    </source>
</evidence>
<dbReference type="RefSeq" id="XP_067078160.1">
    <property type="nucleotide sequence ID" value="XM_067222059.1"/>
</dbReference>
<sequence>MPNAIGLHCMSRMRELHLSGSCVTDRHLCNVGVGKCLVRLSIESCTNLTDVSLLTAVETLEEVRLDGCKNVVKGINEFGRMPYLRVLILKETSVTDRCLRGFASSRSLVKLFIESCSQPTDVSPISAVETLEEVRLDGCKNVVKGINEFGRMPYLRVLILREVGVTDRCLRGLSCCRSLVELALEYCLQLTDVSPISMLETLQKVRFDGCKNVVKGFGELGRVPYLQTLSLNETNVDDRALFTLRATGSLVELSLESCPQLTDVTHLSMIDTLQKIVLEGCANVAKGVGLLGRLPALRELYAGATSIADTSISALSRSGTLTKIDVKFCQGLTDVSPLVNMKLLEEINLEGCKNVEHGLPCLEKLNLLRVLHLTETQMTDDYLRGLCASCSIVVLDVSLCDQLVDMSPLASIETLEVLRANNCKSVVRGVGALGGLRALRELGLKATMIKNKSLCGLGQSRTLVQIDLEACERLTDVTPLSQIRTLEVVNLNGCKNVVSGLKSMAVMPRLRLLHLMDVELGSDVLDELKSMNVWVNK</sequence>
<gene>
    <name evidence="1" type="ORF">TEOVI_000906700</name>
</gene>
<protein>
    <submittedName>
        <fullName evidence="1">Leucine-rich repeat protein (LRRP), putative</fullName>
    </submittedName>
</protein>
<dbReference type="Proteomes" id="UP000195570">
    <property type="component" value="Unassembled WGS sequence"/>
</dbReference>
<proteinExistence type="predicted"/>
<dbReference type="Gene3D" id="3.80.10.10">
    <property type="entry name" value="Ribonuclease Inhibitor"/>
    <property type="match status" value="3"/>
</dbReference>
<dbReference type="PANTHER" id="PTHR13318">
    <property type="entry name" value="PARTNER OF PAIRED, ISOFORM B-RELATED"/>
    <property type="match status" value="1"/>
</dbReference>
<dbReference type="GO" id="GO:0019005">
    <property type="term" value="C:SCF ubiquitin ligase complex"/>
    <property type="evidence" value="ECO:0007669"/>
    <property type="project" value="TreeGrafter"/>
</dbReference>
<dbReference type="SUPFAM" id="SSF52058">
    <property type="entry name" value="L domain-like"/>
    <property type="match status" value="2"/>
</dbReference>
<accession>A0A1G4I4W3</accession>
<dbReference type="SMART" id="SM00367">
    <property type="entry name" value="LRR_CC"/>
    <property type="match status" value="5"/>
</dbReference>
<dbReference type="AlphaFoldDB" id="A0A1G4I4W3"/>